<comment type="subcellular location">
    <subcellularLocation>
        <location evidence="1">Membrane</location>
        <topology evidence="1">Multi-pass membrane protein</topology>
    </subcellularLocation>
</comment>
<evidence type="ECO:0000256" key="4">
    <source>
        <dbReference type="ARBA" id="ARBA00023136"/>
    </source>
</evidence>
<feature type="region of interest" description="Disordered" evidence="5">
    <location>
        <begin position="1"/>
        <end position="54"/>
    </location>
</feature>
<feature type="domain" description="Major facilitator superfamily (MFS) profile" evidence="7">
    <location>
        <begin position="125"/>
        <end position="561"/>
    </location>
</feature>
<feature type="transmembrane region" description="Helical" evidence="6">
    <location>
        <begin position="251"/>
        <end position="274"/>
    </location>
</feature>
<evidence type="ECO:0000313" key="9">
    <source>
        <dbReference type="Proteomes" id="UP000016923"/>
    </source>
</evidence>
<feature type="region of interest" description="Disordered" evidence="5">
    <location>
        <begin position="66"/>
        <end position="92"/>
    </location>
</feature>
<feature type="compositionally biased region" description="Polar residues" evidence="5">
    <location>
        <begin position="66"/>
        <end position="79"/>
    </location>
</feature>
<evidence type="ECO:0000256" key="5">
    <source>
        <dbReference type="SAM" id="MobiDB-lite"/>
    </source>
</evidence>
<feature type="transmembrane region" description="Helical" evidence="6">
    <location>
        <begin position="532"/>
        <end position="552"/>
    </location>
</feature>
<dbReference type="InterPro" id="IPR036259">
    <property type="entry name" value="MFS_trans_sf"/>
</dbReference>
<evidence type="ECO:0000259" key="7">
    <source>
        <dbReference type="PROSITE" id="PS50850"/>
    </source>
</evidence>
<keyword evidence="9" id="KW-1185">Reference proteome</keyword>
<evidence type="ECO:0000256" key="2">
    <source>
        <dbReference type="ARBA" id="ARBA00022692"/>
    </source>
</evidence>
<sequence length="569" mass="61675">MADSTGQPLASLSASPLPTSQANTPAARSIHSSDSATIAGNSKHTSMMKEPIVISTPGEVYDQASFAESQQRPLSGNANEKSEKGGDVTAPLPITVDASGQPIVWDWEKDPENPYNWSPIRKWKQVICFSVIALTTSIGTSIMSPAHTDLMIAFKANSTAAIAPLTCYVMALGIGPIIIGGPLSEIVGRYPILVVGTPFGMLFTIGCALVPESSLAGLCILRFLAGFALAPSLAVASGVLTEIFRPIERGLPVACFIVTPFLGPGMGPVLGAFASRKGWRWTQWTFLFFLVFSYLLILTLGSETFHPIVKRRRAKQLGITLPAEDMPPQVPVSKRIHSFLTIGLIRPLHMMVAEPIIGLSSLYVACEFATLFSFFAAVPFVFQLVYGFNREQAGLVFASIIVGAFLGLVTVMLTDKFIYHKKMVPRFHPQPPPPEHRLYAAMIGSIGLPIGLFWFGWSGYNHDKWVSPVLAIVPFAWGNICIFISLLQYIGDTYTGAIVASAASANSLARYSLAGVFPLFTVQMFTKLGINWAGSLLGFISVALLPVPWLFYKFGPIIRTHSKYIEHSA</sequence>
<dbReference type="GO" id="GO:0015606">
    <property type="term" value="F:spermidine transmembrane transporter activity"/>
    <property type="evidence" value="ECO:0007669"/>
    <property type="project" value="TreeGrafter"/>
</dbReference>
<protein>
    <submittedName>
        <fullName evidence="8">Mfs general substrate transporter</fullName>
    </submittedName>
</protein>
<evidence type="ECO:0000256" key="1">
    <source>
        <dbReference type="ARBA" id="ARBA00004141"/>
    </source>
</evidence>
<feature type="transmembrane region" description="Helical" evidence="6">
    <location>
        <begin position="438"/>
        <end position="457"/>
    </location>
</feature>
<feature type="transmembrane region" description="Helical" evidence="6">
    <location>
        <begin position="190"/>
        <end position="211"/>
    </location>
</feature>
<accession>S3C6W7</accession>
<evidence type="ECO:0000313" key="8">
    <source>
        <dbReference type="EMBL" id="EPE09249.1"/>
    </source>
</evidence>
<keyword evidence="2 6" id="KW-0812">Transmembrane</keyword>
<feature type="transmembrane region" description="Helical" evidence="6">
    <location>
        <begin position="286"/>
        <end position="305"/>
    </location>
</feature>
<dbReference type="Proteomes" id="UP000016923">
    <property type="component" value="Unassembled WGS sequence"/>
</dbReference>
<dbReference type="EMBL" id="KE148147">
    <property type="protein sequence ID" value="EPE09249.1"/>
    <property type="molecule type" value="Genomic_DNA"/>
</dbReference>
<feature type="compositionally biased region" description="Low complexity" evidence="5">
    <location>
        <begin position="8"/>
        <end position="18"/>
    </location>
</feature>
<reference evidence="8 9" key="1">
    <citation type="journal article" date="2013" name="BMC Genomics">
        <title>The genome and transcriptome of the pine saprophyte Ophiostoma piceae, and a comparison with the bark beetle-associated pine pathogen Grosmannia clavigera.</title>
        <authorList>
            <person name="Haridas S."/>
            <person name="Wang Y."/>
            <person name="Lim L."/>
            <person name="Massoumi Alamouti S."/>
            <person name="Jackman S."/>
            <person name="Docking R."/>
            <person name="Robertson G."/>
            <person name="Birol I."/>
            <person name="Bohlmann J."/>
            <person name="Breuil C."/>
        </authorList>
    </citation>
    <scope>NUCLEOTIDE SEQUENCE [LARGE SCALE GENOMIC DNA]</scope>
    <source>
        <strain evidence="8 9">UAMH 11346</strain>
    </source>
</reference>
<evidence type="ECO:0000256" key="3">
    <source>
        <dbReference type="ARBA" id="ARBA00022989"/>
    </source>
</evidence>
<name>S3C6W7_OPHP1</name>
<dbReference type="GO" id="GO:0000297">
    <property type="term" value="F:spermine transmembrane transporter activity"/>
    <property type="evidence" value="ECO:0007669"/>
    <property type="project" value="TreeGrafter"/>
</dbReference>
<keyword evidence="4 6" id="KW-0472">Membrane</keyword>
<feature type="transmembrane region" description="Helical" evidence="6">
    <location>
        <begin position="223"/>
        <end position="244"/>
    </location>
</feature>
<feature type="compositionally biased region" description="Polar residues" evidence="5">
    <location>
        <begin position="19"/>
        <end position="45"/>
    </location>
</feature>
<dbReference type="PANTHER" id="PTHR23502:SF38">
    <property type="entry name" value="POLYAMINE TRANSPORTER 4"/>
    <property type="match status" value="1"/>
</dbReference>
<dbReference type="PANTHER" id="PTHR23502">
    <property type="entry name" value="MAJOR FACILITATOR SUPERFAMILY"/>
    <property type="match status" value="1"/>
</dbReference>
<dbReference type="PROSITE" id="PS50850">
    <property type="entry name" value="MFS"/>
    <property type="match status" value="1"/>
</dbReference>
<dbReference type="OMA" id="GNICIFI"/>
<dbReference type="eggNOG" id="KOG0255">
    <property type="taxonomic scope" value="Eukaryota"/>
</dbReference>
<dbReference type="Pfam" id="PF07690">
    <property type="entry name" value="MFS_1"/>
    <property type="match status" value="1"/>
</dbReference>
<evidence type="ECO:0000256" key="6">
    <source>
        <dbReference type="SAM" id="Phobius"/>
    </source>
</evidence>
<dbReference type="InterPro" id="IPR011701">
    <property type="entry name" value="MFS"/>
</dbReference>
<feature type="transmembrane region" description="Helical" evidence="6">
    <location>
        <begin position="126"/>
        <end position="146"/>
    </location>
</feature>
<feature type="transmembrane region" description="Helical" evidence="6">
    <location>
        <begin position="469"/>
        <end position="487"/>
    </location>
</feature>
<dbReference type="HOGENOM" id="CLU_008455_11_3_1"/>
<dbReference type="Gene3D" id="1.20.1250.20">
    <property type="entry name" value="MFS general substrate transporter like domains"/>
    <property type="match status" value="1"/>
</dbReference>
<dbReference type="STRING" id="1262450.S3C6W7"/>
<feature type="transmembrane region" description="Helical" evidence="6">
    <location>
        <begin position="394"/>
        <end position="418"/>
    </location>
</feature>
<dbReference type="InterPro" id="IPR020846">
    <property type="entry name" value="MFS_dom"/>
</dbReference>
<gene>
    <name evidence="8" type="ORF">F503_07025</name>
</gene>
<proteinExistence type="predicted"/>
<feature type="transmembrane region" description="Helical" evidence="6">
    <location>
        <begin position="356"/>
        <end position="382"/>
    </location>
</feature>
<dbReference type="AlphaFoldDB" id="S3C6W7"/>
<feature type="transmembrane region" description="Helical" evidence="6">
    <location>
        <begin position="158"/>
        <end position="178"/>
    </location>
</feature>
<dbReference type="OrthoDB" id="3936150at2759"/>
<dbReference type="SUPFAM" id="SSF103473">
    <property type="entry name" value="MFS general substrate transporter"/>
    <property type="match status" value="1"/>
</dbReference>
<dbReference type="GO" id="GO:0005886">
    <property type="term" value="C:plasma membrane"/>
    <property type="evidence" value="ECO:0007669"/>
    <property type="project" value="TreeGrafter"/>
</dbReference>
<keyword evidence="3 6" id="KW-1133">Transmembrane helix</keyword>
<organism evidence="8 9">
    <name type="scientific">Ophiostoma piceae (strain UAMH 11346)</name>
    <name type="common">Sap stain fungus</name>
    <dbReference type="NCBI Taxonomy" id="1262450"/>
    <lineage>
        <taxon>Eukaryota</taxon>
        <taxon>Fungi</taxon>
        <taxon>Dikarya</taxon>
        <taxon>Ascomycota</taxon>
        <taxon>Pezizomycotina</taxon>
        <taxon>Sordariomycetes</taxon>
        <taxon>Sordariomycetidae</taxon>
        <taxon>Ophiostomatales</taxon>
        <taxon>Ophiostomataceae</taxon>
        <taxon>Ophiostoma</taxon>
    </lineage>
</organism>
<feature type="transmembrane region" description="Helical" evidence="6">
    <location>
        <begin position="508"/>
        <end position="526"/>
    </location>
</feature>
<dbReference type="VEuPathDB" id="FungiDB:F503_07025"/>